<protein>
    <submittedName>
        <fullName evidence="1">Uncharacterized protein</fullName>
    </submittedName>
</protein>
<organism evidence="1">
    <name type="scientific">Arundo donax</name>
    <name type="common">Giant reed</name>
    <name type="synonym">Donax arundinaceus</name>
    <dbReference type="NCBI Taxonomy" id="35708"/>
    <lineage>
        <taxon>Eukaryota</taxon>
        <taxon>Viridiplantae</taxon>
        <taxon>Streptophyta</taxon>
        <taxon>Embryophyta</taxon>
        <taxon>Tracheophyta</taxon>
        <taxon>Spermatophyta</taxon>
        <taxon>Magnoliopsida</taxon>
        <taxon>Liliopsida</taxon>
        <taxon>Poales</taxon>
        <taxon>Poaceae</taxon>
        <taxon>PACMAD clade</taxon>
        <taxon>Arundinoideae</taxon>
        <taxon>Arundineae</taxon>
        <taxon>Arundo</taxon>
    </lineage>
</organism>
<sequence length="38" mass="4511">MVFRIHGRCMREVATMVELIIIYINLNQFCTDTYSLCI</sequence>
<name>A0A0A9GR92_ARUDO</name>
<evidence type="ECO:0000313" key="1">
    <source>
        <dbReference type="EMBL" id="JAE25944.1"/>
    </source>
</evidence>
<reference evidence="1" key="2">
    <citation type="journal article" date="2015" name="Data Brief">
        <title>Shoot transcriptome of the giant reed, Arundo donax.</title>
        <authorList>
            <person name="Barrero R.A."/>
            <person name="Guerrero F.D."/>
            <person name="Moolhuijzen P."/>
            <person name="Goolsby J.A."/>
            <person name="Tidwell J."/>
            <person name="Bellgard S.E."/>
            <person name="Bellgard M.I."/>
        </authorList>
    </citation>
    <scope>NUCLEOTIDE SEQUENCE</scope>
    <source>
        <tissue evidence="1">Shoot tissue taken approximately 20 cm above the soil surface</tissue>
    </source>
</reference>
<reference evidence="1" key="1">
    <citation type="submission" date="2014-09" db="EMBL/GenBank/DDBJ databases">
        <authorList>
            <person name="Magalhaes I.L.F."/>
            <person name="Oliveira U."/>
            <person name="Santos F.R."/>
            <person name="Vidigal T.H.D.A."/>
            <person name="Brescovit A.D."/>
            <person name="Santos A.J."/>
        </authorList>
    </citation>
    <scope>NUCLEOTIDE SEQUENCE</scope>
    <source>
        <tissue evidence="1">Shoot tissue taken approximately 20 cm above the soil surface</tissue>
    </source>
</reference>
<proteinExistence type="predicted"/>
<dbReference type="AlphaFoldDB" id="A0A0A9GR92"/>
<dbReference type="EMBL" id="GBRH01171952">
    <property type="protein sequence ID" value="JAE25944.1"/>
    <property type="molecule type" value="Transcribed_RNA"/>
</dbReference>
<accession>A0A0A9GR92</accession>